<accession>A0AAX3Z4Z5</accession>
<dbReference type="Gene3D" id="2.60.120.10">
    <property type="entry name" value="Jelly Rolls"/>
    <property type="match status" value="1"/>
</dbReference>
<feature type="DNA-binding region" description="H-T-H motif" evidence="1">
    <location>
        <begin position="165"/>
        <end position="184"/>
    </location>
</feature>
<dbReference type="AlphaFoldDB" id="A0AAX3Z4Z5"/>
<evidence type="ECO:0000313" key="3">
    <source>
        <dbReference type="EMBL" id="WMB12183.1"/>
    </source>
</evidence>
<dbReference type="HAMAP" id="MF_02072">
    <property type="entry name" value="IprA"/>
    <property type="match status" value="1"/>
</dbReference>
<protein>
    <recommendedName>
        <fullName evidence="1">Inhibitor of hydrogen peroxide resistance</fullName>
    </recommendedName>
</protein>
<evidence type="ECO:0000313" key="4">
    <source>
        <dbReference type="Proteomes" id="UP001229386"/>
    </source>
</evidence>
<dbReference type="RefSeq" id="WP_306675614.1">
    <property type="nucleotide sequence ID" value="NZ_CP126746.1"/>
</dbReference>
<proteinExistence type="inferred from homology"/>
<dbReference type="GO" id="GO:0006979">
    <property type="term" value="P:response to oxidative stress"/>
    <property type="evidence" value="ECO:0007669"/>
    <property type="project" value="UniProtKB-UniRule"/>
</dbReference>
<dbReference type="InterPro" id="IPR034719">
    <property type="entry name" value="IprA"/>
</dbReference>
<gene>
    <name evidence="1" type="primary">iprA</name>
    <name evidence="3" type="ORF">QPR60_04880</name>
</gene>
<comment type="function">
    <text evidence="1">Involved in oxidative stress resistance.</text>
</comment>
<dbReference type="Pfam" id="PF15977">
    <property type="entry name" value="HTH_46"/>
    <property type="match status" value="1"/>
</dbReference>
<dbReference type="SUPFAM" id="SSF51206">
    <property type="entry name" value="cAMP-binding domain-like"/>
    <property type="match status" value="1"/>
</dbReference>
<organism evidence="3 4">
    <name type="scientific">Enterobacter hormaechei</name>
    <dbReference type="NCBI Taxonomy" id="158836"/>
    <lineage>
        <taxon>Bacteria</taxon>
        <taxon>Pseudomonadati</taxon>
        <taxon>Pseudomonadota</taxon>
        <taxon>Gammaproteobacteria</taxon>
        <taxon>Enterobacterales</taxon>
        <taxon>Enterobacteriaceae</taxon>
        <taxon>Enterobacter</taxon>
        <taxon>Enterobacter cloacae complex</taxon>
    </lineage>
</organism>
<reference evidence="3" key="1">
    <citation type="journal article" date="2023" name="J. Antimicrob. Chemother.">
        <title>Emergence of OXA-48-producing Enterobacter hormaechei in a Swiss companion animal clinic and their genetic relationship to clinical human isolates.</title>
        <authorList>
            <person name="Dona V."/>
            <person name="Nordmann P."/>
            <person name="Kittl S."/>
            <person name="Schuller S."/>
            <person name="Bouvier M."/>
            <person name="Poirel L."/>
            <person name="Endimiani A."/>
            <person name="Perreten V."/>
        </authorList>
    </citation>
    <scope>NUCLEOTIDE SEQUENCE</scope>
    <source>
        <strain evidence="3">Ehh_25</strain>
    </source>
</reference>
<dbReference type="InterPro" id="IPR041687">
    <property type="entry name" value="HTH_46"/>
</dbReference>
<dbReference type="InterPro" id="IPR014710">
    <property type="entry name" value="RmlC-like_jellyroll"/>
</dbReference>
<keyword evidence="1" id="KW-0346">Stress response</keyword>
<name>A0AAX3Z4Z5_9ENTR</name>
<evidence type="ECO:0000256" key="1">
    <source>
        <dbReference type="HAMAP-Rule" id="MF_02072"/>
    </source>
</evidence>
<dbReference type="Proteomes" id="UP001229386">
    <property type="component" value="Chromosome"/>
</dbReference>
<sequence>MNVNAKPLSELSRLITCLEVAGTLFKNDPQQLITTGNNNDDEPSTFVIQSGLVAVHRKSDELLVGIARAPFIYGLSAWINDSYLEYSLMAQTPCSGFYLPASRACQLIQQQHLWQDAFCWLSWINHILGKRDTQLVGNNSYSQIRAMLINMAEWDDTLRSKIGVMNHIQRSTRISRSVVAEVLAALRQGNYINMSRGKLISINRLPTDY</sequence>
<comment type="similarity">
    <text evidence="1">Belongs to the IprA family.</text>
</comment>
<feature type="domain" description="IprA winged helix-turn-helix" evidence="2">
    <location>
        <begin position="140"/>
        <end position="206"/>
    </location>
</feature>
<dbReference type="EMBL" id="CP126746">
    <property type="protein sequence ID" value="WMB12183.1"/>
    <property type="molecule type" value="Genomic_DNA"/>
</dbReference>
<dbReference type="InterPro" id="IPR018490">
    <property type="entry name" value="cNMP-bd_dom_sf"/>
</dbReference>
<evidence type="ECO:0000259" key="2">
    <source>
        <dbReference type="Pfam" id="PF15977"/>
    </source>
</evidence>